<protein>
    <submittedName>
        <fullName evidence="1">Uncharacterized protein</fullName>
    </submittedName>
</protein>
<proteinExistence type="predicted"/>
<sequence length="41" mass="4680">LVDFTVIVDRKEECSVNGGVRPESMAEMTWRLMAGVYLYTL</sequence>
<evidence type="ECO:0000313" key="2">
    <source>
        <dbReference type="Proteomes" id="UP000265520"/>
    </source>
</evidence>
<organism evidence="1 2">
    <name type="scientific">Trifolium medium</name>
    <dbReference type="NCBI Taxonomy" id="97028"/>
    <lineage>
        <taxon>Eukaryota</taxon>
        <taxon>Viridiplantae</taxon>
        <taxon>Streptophyta</taxon>
        <taxon>Embryophyta</taxon>
        <taxon>Tracheophyta</taxon>
        <taxon>Spermatophyta</taxon>
        <taxon>Magnoliopsida</taxon>
        <taxon>eudicotyledons</taxon>
        <taxon>Gunneridae</taxon>
        <taxon>Pentapetalae</taxon>
        <taxon>rosids</taxon>
        <taxon>fabids</taxon>
        <taxon>Fabales</taxon>
        <taxon>Fabaceae</taxon>
        <taxon>Papilionoideae</taxon>
        <taxon>50 kb inversion clade</taxon>
        <taxon>NPAAA clade</taxon>
        <taxon>Hologalegina</taxon>
        <taxon>IRL clade</taxon>
        <taxon>Trifolieae</taxon>
        <taxon>Trifolium</taxon>
    </lineage>
</organism>
<reference evidence="1 2" key="1">
    <citation type="journal article" date="2018" name="Front. Plant Sci.">
        <title>Red Clover (Trifolium pratense) and Zigzag Clover (T. medium) - A Picture of Genomic Similarities and Differences.</title>
        <authorList>
            <person name="Dluhosova J."/>
            <person name="Istvanek J."/>
            <person name="Nedelnik J."/>
            <person name="Repkova J."/>
        </authorList>
    </citation>
    <scope>NUCLEOTIDE SEQUENCE [LARGE SCALE GENOMIC DNA]</scope>
    <source>
        <strain evidence="2">cv. 10/8</strain>
        <tissue evidence="1">Leaf</tissue>
    </source>
</reference>
<dbReference type="EMBL" id="LXQA010459919">
    <property type="protein sequence ID" value="MCI53224.1"/>
    <property type="molecule type" value="Genomic_DNA"/>
</dbReference>
<evidence type="ECO:0000313" key="1">
    <source>
        <dbReference type="EMBL" id="MCI53224.1"/>
    </source>
</evidence>
<name>A0A392SYC7_9FABA</name>
<dbReference type="AlphaFoldDB" id="A0A392SYC7"/>
<accession>A0A392SYC7</accession>
<feature type="non-terminal residue" evidence="1">
    <location>
        <position position="1"/>
    </location>
</feature>
<comment type="caution">
    <text evidence="1">The sequence shown here is derived from an EMBL/GenBank/DDBJ whole genome shotgun (WGS) entry which is preliminary data.</text>
</comment>
<keyword evidence="2" id="KW-1185">Reference proteome</keyword>
<dbReference type="Proteomes" id="UP000265520">
    <property type="component" value="Unassembled WGS sequence"/>
</dbReference>